<dbReference type="EMBL" id="JAGGLD010000007">
    <property type="protein sequence ID" value="MBP2002212.1"/>
    <property type="molecule type" value="Genomic_DNA"/>
</dbReference>
<comment type="subcellular location">
    <subcellularLocation>
        <location evidence="1">Membrane</location>
        <topology evidence="1">Multi-pass membrane protein</topology>
    </subcellularLocation>
</comment>
<evidence type="ECO:0000256" key="5">
    <source>
        <dbReference type="SAM" id="Phobius"/>
    </source>
</evidence>
<protein>
    <submittedName>
        <fullName evidence="7">ABC-2 type transport system permease protein</fullName>
    </submittedName>
</protein>
<dbReference type="Pfam" id="PF12698">
    <property type="entry name" value="ABC2_membrane_3"/>
    <property type="match status" value="1"/>
</dbReference>
<dbReference type="PIRSF" id="PIRSF006648">
    <property type="entry name" value="DrrB"/>
    <property type="match status" value="1"/>
</dbReference>
<feature type="transmembrane region" description="Helical" evidence="5">
    <location>
        <begin position="141"/>
        <end position="158"/>
    </location>
</feature>
<dbReference type="InterPro" id="IPR000412">
    <property type="entry name" value="ABC_2_transport"/>
</dbReference>
<dbReference type="Proteomes" id="UP001519288">
    <property type="component" value="Unassembled WGS sequence"/>
</dbReference>
<dbReference type="RefSeq" id="WP_245339407.1">
    <property type="nucleotide sequence ID" value="NZ_JAGGLD010000007.1"/>
</dbReference>
<evidence type="ECO:0000313" key="8">
    <source>
        <dbReference type="Proteomes" id="UP001519288"/>
    </source>
</evidence>
<dbReference type="PANTHER" id="PTHR43229">
    <property type="entry name" value="NODULATION PROTEIN J"/>
    <property type="match status" value="1"/>
</dbReference>
<evidence type="ECO:0000313" key="7">
    <source>
        <dbReference type="EMBL" id="MBP2002212.1"/>
    </source>
</evidence>
<feature type="transmembrane region" description="Helical" evidence="5">
    <location>
        <begin position="99"/>
        <end position="121"/>
    </location>
</feature>
<reference evidence="7 8" key="1">
    <citation type="submission" date="2021-03" db="EMBL/GenBank/DDBJ databases">
        <title>Genomic Encyclopedia of Type Strains, Phase IV (KMG-IV): sequencing the most valuable type-strain genomes for metagenomic binning, comparative biology and taxonomic classification.</title>
        <authorList>
            <person name="Goeker M."/>
        </authorList>
    </citation>
    <scope>NUCLEOTIDE SEQUENCE [LARGE SCALE GENOMIC DNA]</scope>
    <source>
        <strain evidence="7 8">DSM 26806</strain>
    </source>
</reference>
<keyword evidence="4 5" id="KW-0472">Membrane</keyword>
<proteinExistence type="predicted"/>
<keyword evidence="2 5" id="KW-0812">Transmembrane</keyword>
<keyword evidence="8" id="KW-1185">Reference proteome</keyword>
<gene>
    <name evidence="7" type="ORF">J2Z69_003284</name>
</gene>
<dbReference type="PANTHER" id="PTHR43229:SF2">
    <property type="entry name" value="NODULATION PROTEIN J"/>
    <property type="match status" value="1"/>
</dbReference>
<evidence type="ECO:0000256" key="3">
    <source>
        <dbReference type="ARBA" id="ARBA00022989"/>
    </source>
</evidence>
<organism evidence="7 8">
    <name type="scientific">Paenibacillus shirakamiensis</name>
    <dbReference type="NCBI Taxonomy" id="1265935"/>
    <lineage>
        <taxon>Bacteria</taxon>
        <taxon>Bacillati</taxon>
        <taxon>Bacillota</taxon>
        <taxon>Bacilli</taxon>
        <taxon>Bacillales</taxon>
        <taxon>Paenibacillaceae</taxon>
        <taxon>Paenibacillus</taxon>
    </lineage>
</organism>
<sequence length="248" mass="27790">MNYYIKSSWAQVQAELLRTFRNRRFIFFSILMPAAFFFLFTAVVGGSDVPSYWSAYYLMSMTSYGVVGASLVTFSQRISKERSAGWIRLLRLSPLPSGSYVLSKIAAQGAINLILILTMFLLGRVGKSVHLSWSIWLEAGLWIWVGGFAFMALGLFLGSMKNSDVVQMISMALYMSLSIVGGLWMPLSSLPSVLQNIAKFTPTYRMGEGPWALVEGRALDWTGIAILSMYIILFMVLSSYIMKRQEAI</sequence>
<feature type="domain" description="ABC-2 type transporter transmembrane" evidence="6">
    <location>
        <begin position="54"/>
        <end position="239"/>
    </location>
</feature>
<accession>A0ABS4JKH5</accession>
<feature type="transmembrane region" description="Helical" evidence="5">
    <location>
        <begin position="56"/>
        <end position="78"/>
    </location>
</feature>
<name>A0ABS4JKH5_9BACL</name>
<keyword evidence="3 5" id="KW-1133">Transmembrane helix</keyword>
<evidence type="ECO:0000259" key="6">
    <source>
        <dbReference type="Pfam" id="PF12698"/>
    </source>
</evidence>
<dbReference type="InterPro" id="IPR013525">
    <property type="entry name" value="ABC2_TM"/>
</dbReference>
<evidence type="ECO:0000256" key="4">
    <source>
        <dbReference type="ARBA" id="ARBA00023136"/>
    </source>
</evidence>
<feature type="transmembrane region" description="Helical" evidence="5">
    <location>
        <begin position="221"/>
        <end position="242"/>
    </location>
</feature>
<feature type="transmembrane region" description="Helical" evidence="5">
    <location>
        <begin position="25"/>
        <end position="44"/>
    </location>
</feature>
<feature type="transmembrane region" description="Helical" evidence="5">
    <location>
        <begin position="165"/>
        <end position="185"/>
    </location>
</feature>
<dbReference type="InterPro" id="IPR051784">
    <property type="entry name" value="Nod_factor_ABC_transporter"/>
</dbReference>
<evidence type="ECO:0000256" key="1">
    <source>
        <dbReference type="ARBA" id="ARBA00004141"/>
    </source>
</evidence>
<comment type="caution">
    <text evidence="7">The sequence shown here is derived from an EMBL/GenBank/DDBJ whole genome shotgun (WGS) entry which is preliminary data.</text>
</comment>
<evidence type="ECO:0000256" key="2">
    <source>
        <dbReference type="ARBA" id="ARBA00022692"/>
    </source>
</evidence>